<gene>
    <name evidence="1" type="ORF">SPIL2461_LOCUS8712</name>
</gene>
<dbReference type="OrthoDB" id="420946at2759"/>
<evidence type="ECO:0000313" key="1">
    <source>
        <dbReference type="EMBL" id="CAE7362618.1"/>
    </source>
</evidence>
<dbReference type="Proteomes" id="UP000649617">
    <property type="component" value="Unassembled WGS sequence"/>
</dbReference>
<comment type="caution">
    <text evidence="1">The sequence shown here is derived from an EMBL/GenBank/DDBJ whole genome shotgun (WGS) entry which is preliminary data.</text>
</comment>
<evidence type="ECO:0000313" key="2">
    <source>
        <dbReference type="Proteomes" id="UP000649617"/>
    </source>
</evidence>
<dbReference type="EMBL" id="CAJNIZ010014481">
    <property type="protein sequence ID" value="CAE7362618.1"/>
    <property type="molecule type" value="Genomic_DNA"/>
</dbReference>
<reference evidence="1" key="1">
    <citation type="submission" date="2021-02" db="EMBL/GenBank/DDBJ databases">
        <authorList>
            <person name="Dougan E. K."/>
            <person name="Rhodes N."/>
            <person name="Thang M."/>
            <person name="Chan C."/>
        </authorList>
    </citation>
    <scope>NUCLEOTIDE SEQUENCE</scope>
</reference>
<organism evidence="1 2">
    <name type="scientific">Symbiodinium pilosum</name>
    <name type="common">Dinoflagellate</name>
    <dbReference type="NCBI Taxonomy" id="2952"/>
    <lineage>
        <taxon>Eukaryota</taxon>
        <taxon>Sar</taxon>
        <taxon>Alveolata</taxon>
        <taxon>Dinophyceae</taxon>
        <taxon>Suessiales</taxon>
        <taxon>Symbiodiniaceae</taxon>
        <taxon>Symbiodinium</taxon>
    </lineage>
</organism>
<proteinExistence type="predicted"/>
<protein>
    <submittedName>
        <fullName evidence="1">Uncharacterized protein</fullName>
    </submittedName>
</protein>
<sequence>MQSMSPGGVLELVLQQVFQRAYIEGLVIESFTVQQEIHQELSKHKEMPSLSTSAARNMNKLLSRMNWCRMMHFVKSNPGCEQSFLDGVQMKLACLRQGEVRNLPYAKSVWL</sequence>
<dbReference type="AlphaFoldDB" id="A0A812PVY5"/>
<accession>A0A812PVY5</accession>
<name>A0A812PVY5_SYMPI</name>
<keyword evidence="2" id="KW-1185">Reference proteome</keyword>